<dbReference type="InterPro" id="IPR045034">
    <property type="entry name" value="O-acyltransferase_WSD1-like"/>
</dbReference>
<organism evidence="14 15">
    <name type="scientific">Mycobacterium shimoidei</name>
    <dbReference type="NCBI Taxonomy" id="29313"/>
    <lineage>
        <taxon>Bacteria</taxon>
        <taxon>Bacillati</taxon>
        <taxon>Actinomycetota</taxon>
        <taxon>Actinomycetes</taxon>
        <taxon>Mycobacteriales</taxon>
        <taxon>Mycobacteriaceae</taxon>
        <taxon>Mycobacterium</taxon>
    </lineage>
</organism>
<name>A0A1E3TI57_MYCSH</name>
<keyword evidence="9 11" id="KW-0012">Acyltransferase</keyword>
<dbReference type="InterPro" id="IPR004255">
    <property type="entry name" value="O-acyltransferase_WSD1_N"/>
</dbReference>
<dbReference type="GO" id="GO:0001666">
    <property type="term" value="P:response to hypoxia"/>
    <property type="evidence" value="ECO:0007669"/>
    <property type="project" value="TreeGrafter"/>
</dbReference>
<evidence type="ECO:0000256" key="2">
    <source>
        <dbReference type="ARBA" id="ARBA00005189"/>
    </source>
</evidence>
<dbReference type="Gene3D" id="3.30.559.10">
    <property type="entry name" value="Chloramphenicol acetyltransferase-like domain"/>
    <property type="match status" value="1"/>
</dbReference>
<evidence type="ECO:0000259" key="13">
    <source>
        <dbReference type="Pfam" id="PF06974"/>
    </source>
</evidence>
<evidence type="ECO:0000256" key="1">
    <source>
        <dbReference type="ARBA" id="ARBA00004771"/>
    </source>
</evidence>
<proteinExistence type="inferred from homology"/>
<dbReference type="GO" id="GO:0019432">
    <property type="term" value="P:triglyceride biosynthetic process"/>
    <property type="evidence" value="ECO:0007669"/>
    <property type="project" value="UniProtKB-UniPathway"/>
</dbReference>
<evidence type="ECO:0000313" key="15">
    <source>
        <dbReference type="Proteomes" id="UP000252015"/>
    </source>
</evidence>
<evidence type="ECO:0000256" key="3">
    <source>
        <dbReference type="ARBA" id="ARBA00009587"/>
    </source>
</evidence>
<dbReference type="PANTHER" id="PTHR31650:SF1">
    <property type="entry name" value="WAX ESTER SYNTHASE_DIACYLGLYCEROL ACYLTRANSFERASE 4-RELATED"/>
    <property type="match status" value="1"/>
</dbReference>
<evidence type="ECO:0000256" key="4">
    <source>
        <dbReference type="ARBA" id="ARBA00013244"/>
    </source>
</evidence>
<keyword evidence="7 11" id="KW-0319">Glycerol metabolism</keyword>
<evidence type="ECO:0000256" key="6">
    <source>
        <dbReference type="ARBA" id="ARBA00022679"/>
    </source>
</evidence>
<keyword evidence="6 11" id="KW-0808">Transferase</keyword>
<keyword evidence="5 11" id="KW-0444">Lipid biosynthesis</keyword>
<dbReference type="GO" id="GO:0005886">
    <property type="term" value="C:plasma membrane"/>
    <property type="evidence" value="ECO:0007669"/>
    <property type="project" value="TreeGrafter"/>
</dbReference>
<evidence type="ECO:0000256" key="5">
    <source>
        <dbReference type="ARBA" id="ARBA00022516"/>
    </source>
</evidence>
<gene>
    <name evidence="14" type="ORF">MSP7336_02378</name>
</gene>
<dbReference type="InterPro" id="IPR023213">
    <property type="entry name" value="CAT-like_dom_sf"/>
</dbReference>
<sequence>MERLSTLDAGFLHAEDSDPRTNMAVGGLAILEGPMPDYDALTSTLARRIGSCPRFAQRVRLRPFDLSPPEWVDDPEFDLAHHLRRIGLPQPGTDRELFSSVADVMSWRLDRSRPLWEIWVIDGLTDGRWAMLMKVHHAIADGIAMAHMLAGLSDAGIANSFAGHIRAAREPKKSWLQLPTPSFNPLTWISSVWSTSAAMAADVIRGARGTAELAVGLMRGSADSSLNGPISSLRRYSAARVAFSDIKEVCQAFDVTVNDVALAALTESYRALLTRRGEQPLPDSLRTLVPVSIRSADAAGDPDNRVSVMLPYLPIEEKSPIRRLRTVHSRLTKTKAAGQRQAGTAFIAMANAIPFALTAPLVRLLTRLPQRGVAALATNVPGPSEPLKIMGRTVTAVMPVPPIALRLRTGVAILSYADDLFFGILADFDAMPDVDELARGVETAVARLRKVSRRRTRIRDRHGLSLVAGA</sequence>
<dbReference type="GO" id="GO:0051701">
    <property type="term" value="P:biological process involved in interaction with host"/>
    <property type="evidence" value="ECO:0007669"/>
    <property type="project" value="TreeGrafter"/>
</dbReference>
<evidence type="ECO:0000256" key="7">
    <source>
        <dbReference type="ARBA" id="ARBA00022798"/>
    </source>
</evidence>
<keyword evidence="15" id="KW-1185">Reference proteome</keyword>
<evidence type="ECO:0000256" key="11">
    <source>
        <dbReference type="RuleBase" id="RU361241"/>
    </source>
</evidence>
<dbReference type="EMBL" id="UEGW01000001">
    <property type="protein sequence ID" value="SRX94130.1"/>
    <property type="molecule type" value="Genomic_DNA"/>
</dbReference>
<dbReference type="InterPro" id="IPR014292">
    <property type="entry name" value="Acyl_transf_WS/DGAT"/>
</dbReference>
<evidence type="ECO:0000256" key="10">
    <source>
        <dbReference type="ARBA" id="ARBA00048109"/>
    </source>
</evidence>
<dbReference type="GO" id="GO:0006071">
    <property type="term" value="P:glycerol metabolic process"/>
    <property type="evidence" value="ECO:0007669"/>
    <property type="project" value="UniProtKB-KW"/>
</dbReference>
<comment type="similarity">
    <text evidence="3 11">Belongs to the long-chain O-acyltransferase family.</text>
</comment>
<protein>
    <recommendedName>
        <fullName evidence="4 11">Diacylglycerol O-acyltransferase</fullName>
        <ecNumber evidence="4 11">2.3.1.20</ecNumber>
    </recommendedName>
</protein>
<dbReference type="Pfam" id="PF03007">
    <property type="entry name" value="WS_DGAT_cat"/>
    <property type="match status" value="1"/>
</dbReference>
<evidence type="ECO:0000256" key="8">
    <source>
        <dbReference type="ARBA" id="ARBA00023098"/>
    </source>
</evidence>
<dbReference type="PANTHER" id="PTHR31650">
    <property type="entry name" value="O-ACYLTRANSFERASE (WSD1-LIKE) FAMILY PROTEIN"/>
    <property type="match status" value="1"/>
</dbReference>
<dbReference type="Pfam" id="PF06974">
    <property type="entry name" value="WS_DGAT_C"/>
    <property type="match status" value="1"/>
</dbReference>
<feature type="domain" description="O-acyltransferase WSD1-like N-terminal" evidence="12">
    <location>
        <begin position="4"/>
        <end position="261"/>
    </location>
</feature>
<dbReference type="STRING" id="29313.BHQ16_08245"/>
<accession>A0A1E3TI57</accession>
<dbReference type="NCBIfam" id="TIGR02946">
    <property type="entry name" value="acyl_WS_DGAT"/>
    <property type="match status" value="1"/>
</dbReference>
<keyword evidence="8 11" id="KW-0443">Lipid metabolism</keyword>
<comment type="catalytic activity">
    <reaction evidence="10 11">
        <text>an acyl-CoA + a 1,2-diacyl-sn-glycerol = a triacyl-sn-glycerol + CoA</text>
        <dbReference type="Rhea" id="RHEA:10868"/>
        <dbReference type="ChEBI" id="CHEBI:17815"/>
        <dbReference type="ChEBI" id="CHEBI:57287"/>
        <dbReference type="ChEBI" id="CHEBI:58342"/>
        <dbReference type="ChEBI" id="CHEBI:64615"/>
        <dbReference type="EC" id="2.3.1.20"/>
    </reaction>
</comment>
<dbReference type="EC" id="2.3.1.20" evidence="4 11"/>
<comment type="pathway">
    <text evidence="2">Lipid metabolism.</text>
</comment>
<comment type="pathway">
    <text evidence="1 11">Glycerolipid metabolism; triacylglycerol biosynthesis.</text>
</comment>
<dbReference type="RefSeq" id="WP_069395546.1">
    <property type="nucleotide sequence ID" value="NZ_JACKUN010000012.1"/>
</dbReference>
<dbReference type="Proteomes" id="UP000252015">
    <property type="component" value="Unassembled WGS sequence"/>
</dbReference>
<evidence type="ECO:0000313" key="14">
    <source>
        <dbReference type="EMBL" id="SRX94130.1"/>
    </source>
</evidence>
<feature type="domain" description="O-acyltransferase WSD1 C-terminal" evidence="13">
    <location>
        <begin position="304"/>
        <end position="448"/>
    </location>
</feature>
<reference evidence="14 15" key="1">
    <citation type="submission" date="2018-05" db="EMBL/GenBank/DDBJ databases">
        <authorList>
            <consortium name="IHU Genomes"/>
        </authorList>
    </citation>
    <scope>NUCLEOTIDE SEQUENCE [LARGE SCALE GENOMIC DNA]</scope>
    <source>
        <strain evidence="14 15">P7336</strain>
    </source>
</reference>
<dbReference type="AlphaFoldDB" id="A0A1E3TI57"/>
<dbReference type="GO" id="GO:0071731">
    <property type="term" value="P:response to nitric oxide"/>
    <property type="evidence" value="ECO:0007669"/>
    <property type="project" value="TreeGrafter"/>
</dbReference>
<dbReference type="InterPro" id="IPR009721">
    <property type="entry name" value="O-acyltransferase_WSD1_C"/>
</dbReference>
<dbReference type="UniPathway" id="UPA00282"/>
<dbReference type="GO" id="GO:0004144">
    <property type="term" value="F:diacylglycerol O-acyltransferase activity"/>
    <property type="evidence" value="ECO:0007669"/>
    <property type="project" value="UniProtKB-EC"/>
</dbReference>
<dbReference type="SUPFAM" id="SSF52777">
    <property type="entry name" value="CoA-dependent acyltransferases"/>
    <property type="match status" value="1"/>
</dbReference>
<evidence type="ECO:0000256" key="9">
    <source>
        <dbReference type="ARBA" id="ARBA00023315"/>
    </source>
</evidence>
<evidence type="ECO:0000259" key="12">
    <source>
        <dbReference type="Pfam" id="PF03007"/>
    </source>
</evidence>
<dbReference type="OrthoDB" id="9810950at2"/>